<organism evidence="16 17">
    <name type="scientific">Aeromonas cavernicola</name>
    <dbReference type="NCBI Taxonomy" id="1006623"/>
    <lineage>
        <taxon>Bacteria</taxon>
        <taxon>Pseudomonadati</taxon>
        <taxon>Pseudomonadota</taxon>
        <taxon>Gammaproteobacteria</taxon>
        <taxon>Aeromonadales</taxon>
        <taxon>Aeromonadaceae</taxon>
        <taxon>Aeromonas</taxon>
    </lineage>
</organism>
<dbReference type="GO" id="GO:0005829">
    <property type="term" value="C:cytosol"/>
    <property type="evidence" value="ECO:0007669"/>
    <property type="project" value="TreeGrafter"/>
</dbReference>
<dbReference type="Gene3D" id="3.40.1190.20">
    <property type="match status" value="1"/>
</dbReference>
<gene>
    <name evidence="16" type="ORF">CUC53_08115</name>
</gene>
<comment type="function">
    <text evidence="10">Catalyzes the phosphorylation of 2-keto-3-deoxygluconate (KDG) to produce 2-keto-3-deoxy-6-phosphogluconate (KDPG).</text>
</comment>
<evidence type="ECO:0000256" key="7">
    <source>
        <dbReference type="ARBA" id="ARBA00043951"/>
    </source>
</evidence>
<dbReference type="InterPro" id="IPR050306">
    <property type="entry name" value="PfkB_Carbo_kinase"/>
</dbReference>
<evidence type="ECO:0000313" key="16">
    <source>
        <dbReference type="EMBL" id="PJG59260.1"/>
    </source>
</evidence>
<keyword evidence="2" id="KW-0808">Transferase</keyword>
<dbReference type="OrthoDB" id="9792663at2"/>
<dbReference type="EC" id="2.7.1.45" evidence="11"/>
<evidence type="ECO:0000256" key="5">
    <source>
        <dbReference type="ARBA" id="ARBA00022840"/>
    </source>
</evidence>
<keyword evidence="4 16" id="KW-0418">Kinase</keyword>
<dbReference type="Pfam" id="PF00294">
    <property type="entry name" value="PfkB"/>
    <property type="match status" value="1"/>
</dbReference>
<comment type="pathway">
    <text evidence="7">Carbohydrate acid metabolism; 2-dehydro-3-deoxy-D-gluconate degradation; D-glyceraldehyde 3-phosphate and pyruvate from 2-dehydro-3-deoxy-D-gluconate: step 1/2.</text>
</comment>
<evidence type="ECO:0000256" key="11">
    <source>
        <dbReference type="ARBA" id="ARBA00066369"/>
    </source>
</evidence>
<dbReference type="InterPro" id="IPR011611">
    <property type="entry name" value="PfkB_dom"/>
</dbReference>
<evidence type="ECO:0000256" key="13">
    <source>
        <dbReference type="ARBA" id="ARBA00075711"/>
    </source>
</evidence>
<evidence type="ECO:0000259" key="15">
    <source>
        <dbReference type="Pfam" id="PF00294"/>
    </source>
</evidence>
<dbReference type="InterPro" id="IPR029056">
    <property type="entry name" value="Ribokinase-like"/>
</dbReference>
<keyword evidence="3" id="KW-0547">Nucleotide-binding</keyword>
<dbReference type="EMBL" id="PGGC01000073">
    <property type="protein sequence ID" value="PJG59260.1"/>
    <property type="molecule type" value="Genomic_DNA"/>
</dbReference>
<feature type="domain" description="Carbohydrate kinase PfkB" evidence="15">
    <location>
        <begin position="3"/>
        <end position="306"/>
    </location>
</feature>
<comment type="similarity">
    <text evidence="1">Belongs to the carbohydrate kinase PfkB family.</text>
</comment>
<dbReference type="PANTHER" id="PTHR43085">
    <property type="entry name" value="HEXOKINASE FAMILY MEMBER"/>
    <property type="match status" value="1"/>
</dbReference>
<dbReference type="Proteomes" id="UP000235861">
    <property type="component" value="Unassembled WGS sequence"/>
</dbReference>
<dbReference type="GO" id="GO:0019698">
    <property type="term" value="P:D-galacturonate catabolic process"/>
    <property type="evidence" value="ECO:0007669"/>
    <property type="project" value="TreeGrafter"/>
</dbReference>
<evidence type="ECO:0000256" key="10">
    <source>
        <dbReference type="ARBA" id="ARBA00054997"/>
    </source>
</evidence>
<evidence type="ECO:0000313" key="17">
    <source>
        <dbReference type="Proteomes" id="UP000235861"/>
    </source>
</evidence>
<dbReference type="CDD" id="cd01166">
    <property type="entry name" value="KdgK"/>
    <property type="match status" value="1"/>
</dbReference>
<evidence type="ECO:0000256" key="3">
    <source>
        <dbReference type="ARBA" id="ARBA00022741"/>
    </source>
</evidence>
<reference evidence="16 17" key="1">
    <citation type="submission" date="2017-11" db="EMBL/GenBank/DDBJ databases">
        <title>Draft genome sequence of environmental isolate Aeromonas cavernicola sp. nov. MDC 2508.</title>
        <authorList>
            <person name="Colston S.M."/>
            <person name="Navarro A."/>
            <person name="Martinez-Murcia A.J."/>
            <person name="Graf J."/>
        </authorList>
    </citation>
    <scope>NUCLEOTIDE SEQUENCE [LARGE SCALE GENOMIC DNA]</scope>
    <source>
        <strain evidence="16 17">MDC 2508</strain>
    </source>
</reference>
<evidence type="ECO:0000256" key="4">
    <source>
        <dbReference type="ARBA" id="ARBA00022777"/>
    </source>
</evidence>
<dbReference type="GO" id="GO:0006974">
    <property type="term" value="P:DNA damage response"/>
    <property type="evidence" value="ECO:0007669"/>
    <property type="project" value="TreeGrafter"/>
</dbReference>
<proteinExistence type="inferred from homology"/>
<dbReference type="GO" id="GO:0008673">
    <property type="term" value="F:2-dehydro-3-deoxygluconokinase activity"/>
    <property type="evidence" value="ECO:0007669"/>
    <property type="project" value="UniProtKB-EC"/>
</dbReference>
<dbReference type="PANTHER" id="PTHR43085:SF15">
    <property type="entry name" value="2-DEHYDRO-3-DEOXYGLUCONOKINASE"/>
    <property type="match status" value="1"/>
</dbReference>
<evidence type="ECO:0000256" key="8">
    <source>
        <dbReference type="ARBA" id="ARBA00044254"/>
    </source>
</evidence>
<comment type="catalytic activity">
    <reaction evidence="9">
        <text>2-dehydro-3-deoxy-D-gluconate + ATP = 2-dehydro-3-deoxy-6-phospho-D-gluconate + ADP + H(+)</text>
        <dbReference type="Rhea" id="RHEA:14797"/>
        <dbReference type="ChEBI" id="CHEBI:15378"/>
        <dbReference type="ChEBI" id="CHEBI:30616"/>
        <dbReference type="ChEBI" id="CHEBI:57569"/>
        <dbReference type="ChEBI" id="CHEBI:57990"/>
        <dbReference type="ChEBI" id="CHEBI:456216"/>
        <dbReference type="EC" id="2.7.1.45"/>
    </reaction>
</comment>
<dbReference type="GO" id="GO:0042840">
    <property type="term" value="P:D-glucuronate catabolic process"/>
    <property type="evidence" value="ECO:0007669"/>
    <property type="project" value="TreeGrafter"/>
</dbReference>
<dbReference type="PROSITE" id="PS00584">
    <property type="entry name" value="PFKB_KINASES_2"/>
    <property type="match status" value="1"/>
</dbReference>
<keyword evidence="5" id="KW-0067">ATP-binding</keyword>
<evidence type="ECO:0000256" key="2">
    <source>
        <dbReference type="ARBA" id="ARBA00022679"/>
    </source>
</evidence>
<evidence type="ECO:0000256" key="14">
    <source>
        <dbReference type="ARBA" id="ARBA00080545"/>
    </source>
</evidence>
<comment type="caution">
    <text evidence="16">The sequence shown here is derived from an EMBL/GenBank/DDBJ whole genome shotgun (WGS) entry which is preliminary data.</text>
</comment>
<sequence length="317" mass="35022">MRIVMMGECMIELNGSPFGAMHQAFGGDSLNTALYLKRAVNAYPHPISVSYLTAMGVDPLSKGIVAQWRQAGLDTSLVLTDDQRQPGLYLIQLDEQGERTFLYWRNESAARYMLRHEQFPSVIAALADVDIIYLSGITLAILPDDDRRTLLQHLTRLHQQGKKIVFDSNYRPVLWHDPDIAKHYYQQLLSITWLGLLTDDDEATLWGDKSVDETLCRLHALGLEEVVIKRGGDGCLYQNIKQGEPPLHIPAVPVATIVDTTSAGDSFNAGFLAGRLTGKSALASAQMGHQLAAIVIQHRGAIVPTEATDPVVDSFFI</sequence>
<dbReference type="SUPFAM" id="SSF53613">
    <property type="entry name" value="Ribokinase-like"/>
    <property type="match status" value="1"/>
</dbReference>
<name>A0A2H9U5F8_9GAMM</name>
<dbReference type="InterPro" id="IPR002173">
    <property type="entry name" value="Carboh/pur_kinase_PfkB_CS"/>
</dbReference>
<evidence type="ECO:0000256" key="1">
    <source>
        <dbReference type="ARBA" id="ARBA00010688"/>
    </source>
</evidence>
<dbReference type="FunFam" id="3.40.1190.20:FF:000011">
    <property type="entry name" value="2-dehydro-3-deoxygluconokinase, putative"/>
    <property type="match status" value="1"/>
</dbReference>
<accession>A0A2H9U5F8</accession>
<evidence type="ECO:0000256" key="12">
    <source>
        <dbReference type="ARBA" id="ARBA00067931"/>
    </source>
</evidence>
<dbReference type="AlphaFoldDB" id="A0A2H9U5F8"/>
<keyword evidence="17" id="KW-1185">Reference proteome</keyword>
<dbReference type="GO" id="GO:0005524">
    <property type="term" value="F:ATP binding"/>
    <property type="evidence" value="ECO:0007669"/>
    <property type="project" value="UniProtKB-KW"/>
</dbReference>
<keyword evidence="6" id="KW-0119">Carbohydrate metabolism</keyword>
<dbReference type="RefSeq" id="WP_100293684.1">
    <property type="nucleotide sequence ID" value="NZ_PGGC01000073.1"/>
</dbReference>
<protein>
    <recommendedName>
        <fullName evidence="12">2-dehydro-3-deoxygluconokinase</fullName>
        <ecNumber evidence="11">2.7.1.45</ecNumber>
    </recommendedName>
    <alternativeName>
        <fullName evidence="13">2-keto-3-deoxygluconokinase</fullName>
    </alternativeName>
    <alternativeName>
        <fullName evidence="14">3-deoxy-2-oxo-D-gluconate kinase</fullName>
    </alternativeName>
    <alternativeName>
        <fullName evidence="8">KDG kinase</fullName>
    </alternativeName>
</protein>
<evidence type="ECO:0000256" key="9">
    <source>
        <dbReference type="ARBA" id="ARBA00050729"/>
    </source>
</evidence>
<evidence type="ECO:0000256" key="6">
    <source>
        <dbReference type="ARBA" id="ARBA00023277"/>
    </source>
</evidence>